<dbReference type="Gene3D" id="3.30.70.270">
    <property type="match status" value="1"/>
</dbReference>
<gene>
    <name evidence="4" type="ORF">FHG66_12265</name>
</gene>
<dbReference type="SUPFAM" id="SSF141868">
    <property type="entry name" value="EAL domain-like"/>
    <property type="match status" value="1"/>
</dbReference>
<dbReference type="PROSITE" id="PS50887">
    <property type="entry name" value="GGDEF"/>
    <property type="match status" value="1"/>
</dbReference>
<dbReference type="InterPro" id="IPR035919">
    <property type="entry name" value="EAL_sf"/>
</dbReference>
<dbReference type="SUPFAM" id="SSF55073">
    <property type="entry name" value="Nucleotide cyclase"/>
    <property type="match status" value="1"/>
</dbReference>
<dbReference type="AlphaFoldDB" id="A0A5C4MXT2"/>
<dbReference type="PROSITE" id="PS50883">
    <property type="entry name" value="EAL"/>
    <property type="match status" value="1"/>
</dbReference>
<protein>
    <submittedName>
        <fullName evidence="4">EAL domain-containing protein</fullName>
    </submittedName>
</protein>
<evidence type="ECO:0000256" key="1">
    <source>
        <dbReference type="SAM" id="Phobius"/>
    </source>
</evidence>
<dbReference type="SMART" id="SM00267">
    <property type="entry name" value="GGDEF"/>
    <property type="match status" value="1"/>
</dbReference>
<dbReference type="NCBIfam" id="TIGR00254">
    <property type="entry name" value="GGDEF"/>
    <property type="match status" value="1"/>
</dbReference>
<dbReference type="Gene3D" id="3.20.20.450">
    <property type="entry name" value="EAL domain"/>
    <property type="match status" value="1"/>
</dbReference>
<evidence type="ECO:0000259" key="2">
    <source>
        <dbReference type="PROSITE" id="PS50883"/>
    </source>
</evidence>
<dbReference type="OrthoDB" id="9814202at2"/>
<keyword evidence="1" id="KW-0812">Transmembrane</keyword>
<evidence type="ECO:0000259" key="3">
    <source>
        <dbReference type="PROSITE" id="PS50887"/>
    </source>
</evidence>
<dbReference type="Pfam" id="PF00990">
    <property type="entry name" value="GGDEF"/>
    <property type="match status" value="1"/>
</dbReference>
<comment type="caution">
    <text evidence="4">The sequence shown here is derived from an EMBL/GenBank/DDBJ whole genome shotgun (WGS) entry which is preliminary data.</text>
</comment>
<sequence>MRRLLRTLLVPANLAGLVLVALAGTALARIDLFEWLYEVSRSYEGWSLDELFSGLIAVALAVPILLVRWNRALARAHRETSEAEAEAQHVGLHDPLTGLPNRRCFHLRMEEATGTGSLNTRNEGPILLLLDLDRFKPVNDLRGHQAGDLLLCATAARLRRICPEDALIVRLGGDEFAVVLRAWDCPDHGGSLARRIVQALSEPFEFDDWSATISCSIGIAVWSDGMISSELLRRADQAMYRAKQAGRGGYTHYDEAFGAALREQAALEQDLRRALLQGAIIPYFQPIYDITGRGLRGFEVLARWSHPERGFIPPDVFVALAEEIGLIEQLSDVVLDKACSALAGWRTDLPMSFNLSPRQFADLGLPHRILGILERHGIPGYRLEIEITERAVLADLDIARRIIGDLADAGVRISLDDFGTGTSSLALLTQLPIDKLKIDRSFIHEVDLLPHKAKIVSGVLALADSLGLDVTAEGIERDEELAFLARENCALGQGYLLGRPQPAPSIAELIEASADQAIGASLTRVAW</sequence>
<dbReference type="PANTHER" id="PTHR44757:SF2">
    <property type="entry name" value="BIOFILM ARCHITECTURE MAINTENANCE PROTEIN MBAA"/>
    <property type="match status" value="1"/>
</dbReference>
<reference evidence="4 5" key="1">
    <citation type="submission" date="2019-06" db="EMBL/GenBank/DDBJ databases">
        <title>YIM 131921 draft genome.</title>
        <authorList>
            <person name="Jiang L."/>
        </authorList>
    </citation>
    <scope>NUCLEOTIDE SEQUENCE [LARGE SCALE GENOMIC DNA]</scope>
    <source>
        <strain evidence="4 5">YIM 131921</strain>
    </source>
</reference>
<keyword evidence="1" id="KW-0472">Membrane</keyword>
<evidence type="ECO:0000313" key="4">
    <source>
        <dbReference type="EMBL" id="TNC48941.1"/>
    </source>
</evidence>
<dbReference type="InterPro" id="IPR043128">
    <property type="entry name" value="Rev_trsase/Diguanyl_cyclase"/>
</dbReference>
<feature type="transmembrane region" description="Helical" evidence="1">
    <location>
        <begin position="52"/>
        <end position="69"/>
    </location>
</feature>
<dbReference type="RefSeq" id="WP_139077167.1">
    <property type="nucleotide sequence ID" value="NZ_VDFU01000014.1"/>
</dbReference>
<dbReference type="InterPro" id="IPR000160">
    <property type="entry name" value="GGDEF_dom"/>
</dbReference>
<dbReference type="EMBL" id="VDFU01000014">
    <property type="protein sequence ID" value="TNC48941.1"/>
    <property type="molecule type" value="Genomic_DNA"/>
</dbReference>
<dbReference type="SMART" id="SM00052">
    <property type="entry name" value="EAL"/>
    <property type="match status" value="1"/>
</dbReference>
<feature type="domain" description="GGDEF" evidence="3">
    <location>
        <begin position="123"/>
        <end position="255"/>
    </location>
</feature>
<dbReference type="InterPro" id="IPR001633">
    <property type="entry name" value="EAL_dom"/>
</dbReference>
<name>A0A5C4MXT2_9RHOB</name>
<dbReference type="CDD" id="cd01949">
    <property type="entry name" value="GGDEF"/>
    <property type="match status" value="1"/>
</dbReference>
<evidence type="ECO:0000313" key="5">
    <source>
        <dbReference type="Proteomes" id="UP000305887"/>
    </source>
</evidence>
<dbReference type="Proteomes" id="UP000305887">
    <property type="component" value="Unassembled WGS sequence"/>
</dbReference>
<dbReference type="PANTHER" id="PTHR44757">
    <property type="entry name" value="DIGUANYLATE CYCLASE DGCP"/>
    <property type="match status" value="1"/>
</dbReference>
<dbReference type="CDD" id="cd01948">
    <property type="entry name" value="EAL"/>
    <property type="match status" value="1"/>
</dbReference>
<dbReference type="InterPro" id="IPR029787">
    <property type="entry name" value="Nucleotide_cyclase"/>
</dbReference>
<keyword evidence="5" id="KW-1185">Reference proteome</keyword>
<dbReference type="InterPro" id="IPR052155">
    <property type="entry name" value="Biofilm_reg_signaling"/>
</dbReference>
<organism evidence="4 5">
    <name type="scientific">Rubellimicrobium rubrum</name>
    <dbReference type="NCBI Taxonomy" id="2585369"/>
    <lineage>
        <taxon>Bacteria</taxon>
        <taxon>Pseudomonadati</taxon>
        <taxon>Pseudomonadota</taxon>
        <taxon>Alphaproteobacteria</taxon>
        <taxon>Rhodobacterales</taxon>
        <taxon>Roseobacteraceae</taxon>
        <taxon>Rubellimicrobium</taxon>
    </lineage>
</organism>
<dbReference type="Pfam" id="PF00563">
    <property type="entry name" value="EAL"/>
    <property type="match status" value="1"/>
</dbReference>
<feature type="domain" description="EAL" evidence="2">
    <location>
        <begin position="264"/>
        <end position="514"/>
    </location>
</feature>
<keyword evidence="1" id="KW-1133">Transmembrane helix</keyword>
<accession>A0A5C4MXT2</accession>
<proteinExistence type="predicted"/>